<keyword evidence="4" id="KW-1185">Reference proteome</keyword>
<comment type="caution">
    <text evidence="3">The sequence shown here is derived from an EMBL/GenBank/DDBJ whole genome shotgun (WGS) entry which is preliminary data.</text>
</comment>
<sequence>MKVSKKINSFRRQVMNSLTKNIGNSYPAAHLNSGVIPEINRILISRPNHRLGNQLLTTPLVQEIIDTFPNCKIDLFVKGGVANAVFENYENIDRVIQLPKKPFSHLIKYIFKWFALKKRSYDLVINGDKDSSSGKLATQLAKGKFKLFGDINEAIQNEYDDYEHISKYPIYNLREYLSLIGFPKNNKPVPTLNIKLSEQELAQGKTVLKELVHNEKPTICIYTNATGDKCYDELWWTQLYKRLLEEFPEYNVIELLPIENISRINFVAPNLYSKDVREMCALLANTAVFITADNGVMHLASAAQIPVVGFFKITNLEKYGPYGNKSLAYNTNESNLKDWLKGIHNILG</sequence>
<evidence type="ECO:0000313" key="3">
    <source>
        <dbReference type="EMBL" id="MFH6767580.1"/>
    </source>
</evidence>
<evidence type="ECO:0000313" key="4">
    <source>
        <dbReference type="Proteomes" id="UP001610104"/>
    </source>
</evidence>
<evidence type="ECO:0000256" key="2">
    <source>
        <dbReference type="ARBA" id="ARBA00022679"/>
    </source>
</evidence>
<reference evidence="3 4" key="1">
    <citation type="submission" date="2024-02" db="EMBL/GenBank/DDBJ databases">
        <title>A Gaetbulibacter species isolated from tidal flats and genomic insights of their niches.</title>
        <authorList>
            <person name="Ye Y."/>
        </authorList>
    </citation>
    <scope>NUCLEOTIDE SEQUENCE [LARGE SCALE GENOMIC DNA]</scope>
    <source>
        <strain evidence="3 4">KEM-8</strain>
    </source>
</reference>
<gene>
    <name evidence="3" type="ORF">V8G56_02440</name>
</gene>
<dbReference type="Proteomes" id="UP001610104">
    <property type="component" value="Unassembled WGS sequence"/>
</dbReference>
<keyword evidence="1 3" id="KW-0328">Glycosyltransferase</keyword>
<dbReference type="InterPro" id="IPR002201">
    <property type="entry name" value="Glyco_trans_9"/>
</dbReference>
<dbReference type="EMBL" id="JBAWKC010000001">
    <property type="protein sequence ID" value="MFH6767580.1"/>
    <property type="molecule type" value="Genomic_DNA"/>
</dbReference>
<dbReference type="CDD" id="cd03789">
    <property type="entry name" value="GT9_LPS_heptosyltransferase"/>
    <property type="match status" value="1"/>
</dbReference>
<dbReference type="Gene3D" id="3.40.50.2000">
    <property type="entry name" value="Glycogen Phosphorylase B"/>
    <property type="match status" value="2"/>
</dbReference>
<dbReference type="GO" id="GO:0016757">
    <property type="term" value="F:glycosyltransferase activity"/>
    <property type="evidence" value="ECO:0007669"/>
    <property type="project" value="UniProtKB-KW"/>
</dbReference>
<organism evidence="3 4">
    <name type="scientific">Gaetbulibacter aquiaggeris</name>
    <dbReference type="NCBI Taxonomy" id="1735373"/>
    <lineage>
        <taxon>Bacteria</taxon>
        <taxon>Pseudomonadati</taxon>
        <taxon>Bacteroidota</taxon>
        <taxon>Flavobacteriia</taxon>
        <taxon>Flavobacteriales</taxon>
        <taxon>Flavobacteriaceae</taxon>
        <taxon>Gaetbulibacter</taxon>
    </lineage>
</organism>
<name>A0ABW7MLT3_9FLAO</name>
<dbReference type="InterPro" id="IPR051199">
    <property type="entry name" value="LPS_LOS_Heptosyltrfase"/>
</dbReference>
<dbReference type="RefSeq" id="WP_395436875.1">
    <property type="nucleotide sequence ID" value="NZ_JBAWKC010000001.1"/>
</dbReference>
<dbReference type="EC" id="2.4.-.-" evidence="3"/>
<evidence type="ECO:0000256" key="1">
    <source>
        <dbReference type="ARBA" id="ARBA00022676"/>
    </source>
</evidence>
<dbReference type="Pfam" id="PF01075">
    <property type="entry name" value="Glyco_transf_9"/>
    <property type="match status" value="1"/>
</dbReference>
<accession>A0ABW7MLT3</accession>
<proteinExistence type="predicted"/>
<keyword evidence="2 3" id="KW-0808">Transferase</keyword>
<dbReference type="PANTHER" id="PTHR30160">
    <property type="entry name" value="TETRAACYLDISACCHARIDE 4'-KINASE-RELATED"/>
    <property type="match status" value="1"/>
</dbReference>
<protein>
    <submittedName>
        <fullName evidence="3">Glycosyltransferase family 9 protein</fullName>
        <ecNumber evidence="3">2.4.-.-</ecNumber>
    </submittedName>
</protein>
<dbReference type="SUPFAM" id="SSF53756">
    <property type="entry name" value="UDP-Glycosyltransferase/glycogen phosphorylase"/>
    <property type="match status" value="1"/>
</dbReference>